<gene>
    <name evidence="2" type="ORF">FA14DRAFT_179916</name>
</gene>
<protein>
    <submittedName>
        <fullName evidence="2">Uncharacterized protein</fullName>
    </submittedName>
</protein>
<evidence type="ECO:0000313" key="2">
    <source>
        <dbReference type="EMBL" id="PWN33262.1"/>
    </source>
</evidence>
<dbReference type="EMBL" id="KZ819604">
    <property type="protein sequence ID" value="PWN33262.1"/>
    <property type="molecule type" value="Genomic_DNA"/>
</dbReference>
<feature type="region of interest" description="Disordered" evidence="1">
    <location>
        <begin position="218"/>
        <end position="237"/>
    </location>
</feature>
<keyword evidence="3" id="KW-1185">Reference proteome</keyword>
<dbReference type="GeneID" id="37022745"/>
<dbReference type="Proteomes" id="UP000245771">
    <property type="component" value="Unassembled WGS sequence"/>
</dbReference>
<reference evidence="2 3" key="1">
    <citation type="journal article" date="2018" name="Mol. Biol. Evol.">
        <title>Broad Genomic Sampling Reveals a Smut Pathogenic Ancestry of the Fungal Clade Ustilaginomycotina.</title>
        <authorList>
            <person name="Kijpornyongpan T."/>
            <person name="Mondo S.J."/>
            <person name="Barry K."/>
            <person name="Sandor L."/>
            <person name="Lee J."/>
            <person name="Lipzen A."/>
            <person name="Pangilinan J."/>
            <person name="LaButti K."/>
            <person name="Hainaut M."/>
            <person name="Henrissat B."/>
            <person name="Grigoriev I.V."/>
            <person name="Spatafora J.W."/>
            <person name="Aime M.C."/>
        </authorList>
    </citation>
    <scope>NUCLEOTIDE SEQUENCE [LARGE SCALE GENOMIC DNA]</scope>
    <source>
        <strain evidence="2 3">MCA 3882</strain>
    </source>
</reference>
<feature type="compositionally biased region" description="Polar residues" evidence="1">
    <location>
        <begin position="168"/>
        <end position="190"/>
    </location>
</feature>
<proteinExistence type="predicted"/>
<name>A0A316V746_9BASI</name>
<feature type="region of interest" description="Disordered" evidence="1">
    <location>
        <begin position="165"/>
        <end position="206"/>
    </location>
</feature>
<sequence>MASLYPAQYLILPLHAQDRLPPAVQSIDLELLMVAHSAIAFLASNFWVHQPWALPLSLFGLIACVPSLLSNLLPHFLAFWIASIPLDVVWLIHRSDQARSITITMMGINMCLKLVSAAQAARALQAQGALPDLPSGGGFGGGFGNNRSSGQPWLNGGSTAPFGLPGSWSGQQGPYTDAQSQQQRPSSTPYRSIYDEEAQEADAPQVRVENVASSVAAAAAAGRSKDEPNRAQYNAIG</sequence>
<evidence type="ECO:0000313" key="3">
    <source>
        <dbReference type="Proteomes" id="UP000245771"/>
    </source>
</evidence>
<dbReference type="AlphaFoldDB" id="A0A316V746"/>
<dbReference type="RefSeq" id="XP_025353564.1">
    <property type="nucleotide sequence ID" value="XM_025500964.1"/>
</dbReference>
<dbReference type="InParanoid" id="A0A316V746"/>
<evidence type="ECO:0000256" key="1">
    <source>
        <dbReference type="SAM" id="MobiDB-lite"/>
    </source>
</evidence>
<organism evidence="2 3">
    <name type="scientific">Meira miltonrushii</name>
    <dbReference type="NCBI Taxonomy" id="1280837"/>
    <lineage>
        <taxon>Eukaryota</taxon>
        <taxon>Fungi</taxon>
        <taxon>Dikarya</taxon>
        <taxon>Basidiomycota</taxon>
        <taxon>Ustilaginomycotina</taxon>
        <taxon>Exobasidiomycetes</taxon>
        <taxon>Exobasidiales</taxon>
        <taxon>Brachybasidiaceae</taxon>
        <taxon>Meira</taxon>
    </lineage>
</organism>
<accession>A0A316V746</accession>